<evidence type="ECO:0000313" key="2">
    <source>
        <dbReference type="EnsemblMetazoa" id="ASIC012806-PA"/>
    </source>
</evidence>
<dbReference type="EMBL" id="KE525295">
    <property type="protein sequence ID" value="KFB44895.1"/>
    <property type="molecule type" value="Genomic_DNA"/>
</dbReference>
<dbReference type="Proteomes" id="UP000030765">
    <property type="component" value="Unassembled WGS sequence"/>
</dbReference>
<dbReference type="VEuPathDB" id="VectorBase:ASIC012806"/>
<dbReference type="EMBL" id="ATLV01020150">
    <property type="status" value="NOT_ANNOTATED_CDS"/>
    <property type="molecule type" value="Genomic_DNA"/>
</dbReference>
<dbReference type="AlphaFoldDB" id="A0A084W3V1"/>
<proteinExistence type="predicted"/>
<gene>
    <name evidence="1" type="ORF">ZHAS_00012806</name>
</gene>
<name>A0A084W3V1_ANOSI</name>
<reference evidence="2" key="2">
    <citation type="submission" date="2020-05" db="UniProtKB">
        <authorList>
            <consortium name="EnsemblMetazoa"/>
        </authorList>
    </citation>
    <scope>IDENTIFICATION</scope>
</reference>
<reference evidence="1 3" key="1">
    <citation type="journal article" date="2014" name="BMC Genomics">
        <title>Genome sequence of Anopheles sinensis provides insight into genetics basis of mosquito competence for malaria parasites.</title>
        <authorList>
            <person name="Zhou D."/>
            <person name="Zhang D."/>
            <person name="Ding G."/>
            <person name="Shi L."/>
            <person name="Hou Q."/>
            <person name="Ye Y."/>
            <person name="Xu Y."/>
            <person name="Zhou H."/>
            <person name="Xiong C."/>
            <person name="Li S."/>
            <person name="Yu J."/>
            <person name="Hong S."/>
            <person name="Yu X."/>
            <person name="Zou P."/>
            <person name="Chen C."/>
            <person name="Chang X."/>
            <person name="Wang W."/>
            <person name="Lv Y."/>
            <person name="Sun Y."/>
            <person name="Ma L."/>
            <person name="Shen B."/>
            <person name="Zhu C."/>
        </authorList>
    </citation>
    <scope>NUCLEOTIDE SEQUENCE [LARGE SCALE GENOMIC DNA]</scope>
</reference>
<accession>A0A084W3V1</accession>
<sequence>MVARYAPRRTLGSARITGHDDDITHVTKAIKNAASTRTNGFITILTLGGAACGSDRANGRQLDGCTFHFYPVKEGVGSEVRPPLPWPTAAKGFECKMTDLKGATSRVKVMYLYIPLFDAIVSNAWWHVWVVGLGNQVGGQVVEGNYSSSNSDVVLLCTLK</sequence>
<keyword evidence="3" id="KW-1185">Reference proteome</keyword>
<evidence type="ECO:0000313" key="3">
    <source>
        <dbReference type="Proteomes" id="UP000030765"/>
    </source>
</evidence>
<evidence type="ECO:0000313" key="1">
    <source>
        <dbReference type="EMBL" id="KFB44895.1"/>
    </source>
</evidence>
<organism evidence="1">
    <name type="scientific">Anopheles sinensis</name>
    <name type="common">Mosquito</name>
    <dbReference type="NCBI Taxonomy" id="74873"/>
    <lineage>
        <taxon>Eukaryota</taxon>
        <taxon>Metazoa</taxon>
        <taxon>Ecdysozoa</taxon>
        <taxon>Arthropoda</taxon>
        <taxon>Hexapoda</taxon>
        <taxon>Insecta</taxon>
        <taxon>Pterygota</taxon>
        <taxon>Neoptera</taxon>
        <taxon>Endopterygota</taxon>
        <taxon>Diptera</taxon>
        <taxon>Nematocera</taxon>
        <taxon>Culicoidea</taxon>
        <taxon>Culicidae</taxon>
        <taxon>Anophelinae</taxon>
        <taxon>Anopheles</taxon>
    </lineage>
</organism>
<protein>
    <submittedName>
        <fullName evidence="1 2">Uncharacterized protein</fullName>
    </submittedName>
</protein>
<dbReference type="EnsemblMetazoa" id="ASIC012806-RA">
    <property type="protein sequence ID" value="ASIC012806-PA"/>
    <property type="gene ID" value="ASIC012806"/>
</dbReference>